<reference evidence="3" key="2">
    <citation type="submission" date="2023-06" db="EMBL/GenBank/DDBJ databases">
        <authorList>
            <consortium name="Lawrence Berkeley National Laboratory"/>
            <person name="Mondo S.J."/>
            <person name="Hensen N."/>
            <person name="Bonometti L."/>
            <person name="Westerberg I."/>
            <person name="Brannstrom I.O."/>
            <person name="Guillou S."/>
            <person name="Cros-Aarteil S."/>
            <person name="Calhoun S."/>
            <person name="Haridas S."/>
            <person name="Kuo A."/>
            <person name="Pangilinan J."/>
            <person name="Riley R."/>
            <person name="Labutti K."/>
            <person name="Andreopoulos B."/>
            <person name="Lipzen A."/>
            <person name="Chen C."/>
            <person name="Yanf M."/>
            <person name="Daum C."/>
            <person name="Ng V."/>
            <person name="Clum A."/>
            <person name="Steindorff A."/>
            <person name="Ohm R."/>
            <person name="Martin F."/>
            <person name="Silar P."/>
            <person name="Natvig D."/>
            <person name="Lalanne C."/>
            <person name="Gautier V."/>
            <person name="Ament-Velasquez S.L."/>
            <person name="Kruys A."/>
            <person name="Hutchinson M.I."/>
            <person name="Powell A.J."/>
            <person name="Barry K."/>
            <person name="Miller A.N."/>
            <person name="Grigoriev I.V."/>
            <person name="Debuchy R."/>
            <person name="Gladieux P."/>
            <person name="Thoren M.H."/>
            <person name="Johannesson H."/>
        </authorList>
    </citation>
    <scope>NUCLEOTIDE SEQUENCE</scope>
    <source>
        <strain evidence="3">PSN324</strain>
    </source>
</reference>
<feature type="transmembrane region" description="Helical" evidence="2">
    <location>
        <begin position="389"/>
        <end position="409"/>
    </location>
</feature>
<name>A0AAV9HU12_9PEZI</name>
<evidence type="ECO:0000256" key="2">
    <source>
        <dbReference type="SAM" id="Phobius"/>
    </source>
</evidence>
<proteinExistence type="predicted"/>
<feature type="transmembrane region" description="Helical" evidence="2">
    <location>
        <begin position="355"/>
        <end position="377"/>
    </location>
</feature>
<protein>
    <submittedName>
        <fullName evidence="3">Uncharacterized protein</fullName>
    </submittedName>
</protein>
<dbReference type="AlphaFoldDB" id="A0AAV9HU12"/>
<keyword evidence="2" id="KW-0472">Membrane</keyword>
<dbReference type="EMBL" id="MU864962">
    <property type="protein sequence ID" value="KAK4463261.1"/>
    <property type="molecule type" value="Genomic_DNA"/>
</dbReference>
<keyword evidence="2" id="KW-0812">Transmembrane</keyword>
<gene>
    <name evidence="3" type="ORF">QBC42DRAFT_266297</name>
</gene>
<reference evidence="3" key="1">
    <citation type="journal article" date="2023" name="Mol. Phylogenet. Evol.">
        <title>Genome-scale phylogeny and comparative genomics of the fungal order Sordariales.</title>
        <authorList>
            <person name="Hensen N."/>
            <person name="Bonometti L."/>
            <person name="Westerberg I."/>
            <person name="Brannstrom I.O."/>
            <person name="Guillou S."/>
            <person name="Cros-Aarteil S."/>
            <person name="Calhoun S."/>
            <person name="Haridas S."/>
            <person name="Kuo A."/>
            <person name="Mondo S."/>
            <person name="Pangilinan J."/>
            <person name="Riley R."/>
            <person name="LaButti K."/>
            <person name="Andreopoulos B."/>
            <person name="Lipzen A."/>
            <person name="Chen C."/>
            <person name="Yan M."/>
            <person name="Daum C."/>
            <person name="Ng V."/>
            <person name="Clum A."/>
            <person name="Steindorff A."/>
            <person name="Ohm R.A."/>
            <person name="Martin F."/>
            <person name="Silar P."/>
            <person name="Natvig D.O."/>
            <person name="Lalanne C."/>
            <person name="Gautier V."/>
            <person name="Ament-Velasquez S.L."/>
            <person name="Kruys A."/>
            <person name="Hutchinson M.I."/>
            <person name="Powell A.J."/>
            <person name="Barry K."/>
            <person name="Miller A.N."/>
            <person name="Grigoriev I.V."/>
            <person name="Debuchy R."/>
            <person name="Gladieux P."/>
            <person name="Hiltunen Thoren M."/>
            <person name="Johannesson H."/>
        </authorList>
    </citation>
    <scope>NUCLEOTIDE SEQUENCE</scope>
    <source>
        <strain evidence="3">PSN324</strain>
    </source>
</reference>
<dbReference type="Proteomes" id="UP001321749">
    <property type="component" value="Unassembled WGS sequence"/>
</dbReference>
<feature type="compositionally biased region" description="Basic and acidic residues" evidence="1">
    <location>
        <begin position="254"/>
        <end position="263"/>
    </location>
</feature>
<keyword evidence="4" id="KW-1185">Reference proteome</keyword>
<sequence length="431" mass="47600">MHTCFPFFGTKSLSCRPREILCKYFDPIMQCIFVFLTLFSTRSLALADQSSQHLNRSVCRSSIRTALSNSTILANDTSILHAPLPANHSSDQIFLQVPACERICGSKHEIKDDCAGRIKEWMLPVLLLLVSVEPTAAVTVGVWRALGLYLFAMADPAGMFRGLLGRMRWERRFRISGGEIWEEVQQRRSNTVATGRQAERDGPRTVKPESASEIIPYDADQSGAQELMLISSKKGKSFGGPRVTSIMSVTADVSPEHETEPSRRNRPNSQRPKSSWCTWRRKLSREQEKSKSMAESYGIILSVISDILSDPNTARSALRHAVTKTLPETVPYAAQDQAILDAADSLRFVHTRGVAVAWIAIVVCIVELAFLIVGPLQQQISASPSGAKIASAATFTWLLPLVAISAHLGTRTDLVRSGKEIVALLRKLERG</sequence>
<evidence type="ECO:0000256" key="1">
    <source>
        <dbReference type="SAM" id="MobiDB-lite"/>
    </source>
</evidence>
<keyword evidence="2" id="KW-1133">Transmembrane helix</keyword>
<feature type="region of interest" description="Disordered" evidence="1">
    <location>
        <begin position="249"/>
        <end position="276"/>
    </location>
</feature>
<comment type="caution">
    <text evidence="3">The sequence shown here is derived from an EMBL/GenBank/DDBJ whole genome shotgun (WGS) entry which is preliminary data.</text>
</comment>
<accession>A0AAV9HU12</accession>
<evidence type="ECO:0000313" key="4">
    <source>
        <dbReference type="Proteomes" id="UP001321749"/>
    </source>
</evidence>
<feature type="region of interest" description="Disordered" evidence="1">
    <location>
        <begin position="190"/>
        <end position="213"/>
    </location>
</feature>
<evidence type="ECO:0000313" key="3">
    <source>
        <dbReference type="EMBL" id="KAK4463261.1"/>
    </source>
</evidence>
<feature type="compositionally biased region" description="Basic and acidic residues" evidence="1">
    <location>
        <begin position="197"/>
        <end position="207"/>
    </location>
</feature>
<organism evidence="3 4">
    <name type="scientific">Cladorrhinum samala</name>
    <dbReference type="NCBI Taxonomy" id="585594"/>
    <lineage>
        <taxon>Eukaryota</taxon>
        <taxon>Fungi</taxon>
        <taxon>Dikarya</taxon>
        <taxon>Ascomycota</taxon>
        <taxon>Pezizomycotina</taxon>
        <taxon>Sordariomycetes</taxon>
        <taxon>Sordariomycetidae</taxon>
        <taxon>Sordariales</taxon>
        <taxon>Podosporaceae</taxon>
        <taxon>Cladorrhinum</taxon>
    </lineage>
</organism>